<evidence type="ECO:0000256" key="1">
    <source>
        <dbReference type="SAM" id="Phobius"/>
    </source>
</evidence>
<evidence type="ECO:0000313" key="4">
    <source>
        <dbReference type="Proteomes" id="UP000557717"/>
    </source>
</evidence>
<dbReference type="Pfam" id="PF07399">
    <property type="entry name" value="Na_H_antiport_3"/>
    <property type="match status" value="1"/>
</dbReference>
<keyword evidence="1" id="KW-0812">Transmembrane</keyword>
<proteinExistence type="predicted"/>
<accession>A0A840VEC1</accession>
<keyword evidence="1" id="KW-1133">Transmembrane helix</keyword>
<dbReference type="EMBL" id="JACHFD010000018">
    <property type="protein sequence ID" value="MBB5352988.1"/>
    <property type="molecule type" value="Genomic_DNA"/>
</dbReference>
<evidence type="ECO:0000313" key="3">
    <source>
        <dbReference type="EMBL" id="MBB5352988.1"/>
    </source>
</evidence>
<feature type="transmembrane region" description="Helical" evidence="1">
    <location>
        <begin position="490"/>
        <end position="510"/>
    </location>
</feature>
<keyword evidence="2" id="KW-0732">Signal</keyword>
<feature type="transmembrane region" description="Helical" evidence="1">
    <location>
        <begin position="388"/>
        <end position="408"/>
    </location>
</feature>
<feature type="transmembrane region" description="Helical" evidence="1">
    <location>
        <begin position="452"/>
        <end position="470"/>
    </location>
</feature>
<keyword evidence="1" id="KW-0472">Membrane</keyword>
<feature type="chain" id="PRO_5032515949" description="Na+/H+ antiporter" evidence="2">
    <location>
        <begin position="21"/>
        <end position="544"/>
    </location>
</feature>
<dbReference type="AlphaFoldDB" id="A0A840VEC1"/>
<feature type="transmembrane region" description="Helical" evidence="1">
    <location>
        <begin position="285"/>
        <end position="307"/>
    </location>
</feature>
<feature type="transmembrane region" description="Helical" evidence="1">
    <location>
        <begin position="124"/>
        <end position="147"/>
    </location>
</feature>
<keyword evidence="4" id="KW-1185">Reference proteome</keyword>
<reference evidence="3 4" key="1">
    <citation type="submission" date="2020-08" db="EMBL/GenBank/DDBJ databases">
        <title>Genomic Encyclopedia of Type Strains, Phase IV (KMG-IV): sequencing the most valuable type-strain genomes for metagenomic binning, comparative biology and taxonomic classification.</title>
        <authorList>
            <person name="Goeker M."/>
        </authorList>
    </citation>
    <scope>NUCLEOTIDE SEQUENCE [LARGE SCALE GENOMIC DNA]</scope>
    <source>
        <strain evidence="3 4">YC6886</strain>
    </source>
</reference>
<dbReference type="Proteomes" id="UP000557717">
    <property type="component" value="Unassembled WGS sequence"/>
</dbReference>
<feature type="transmembrane region" description="Helical" evidence="1">
    <location>
        <begin position="420"/>
        <end position="440"/>
    </location>
</feature>
<gene>
    <name evidence="3" type="ORF">HNR46_003238</name>
</gene>
<dbReference type="InterPro" id="IPR009978">
    <property type="entry name" value="Na_H_antiport_3"/>
</dbReference>
<name>A0A840VEC1_9BACT</name>
<feature type="signal peptide" evidence="2">
    <location>
        <begin position="1"/>
        <end position="20"/>
    </location>
</feature>
<evidence type="ECO:0008006" key="5">
    <source>
        <dbReference type="Google" id="ProtNLM"/>
    </source>
</evidence>
<comment type="caution">
    <text evidence="3">The sequence shown here is derived from an EMBL/GenBank/DDBJ whole genome shotgun (WGS) entry which is preliminary data.</text>
</comment>
<dbReference type="RefSeq" id="WP_184020467.1">
    <property type="nucleotide sequence ID" value="NZ_JACHFD010000018.1"/>
</dbReference>
<evidence type="ECO:0000256" key="2">
    <source>
        <dbReference type="SAM" id="SignalP"/>
    </source>
</evidence>
<sequence>MKQVFLLILTLLSFSVPALAAAGHGEPPPFKVKMDQFTELEAAAGKTGIMDRLSYRVSEEPFLLVATIIFVLAILHTFFAVPITKYAHKVQHDHDAKIRREKEAAGESAYAQDMVSFKATALHFLGEIEAIFGIWVIVLMAAMLAFYDVSAVESYMASVNFTEPMFVVVIMALASTRPVLRFAESCLGIFAKLGKETPTAWWLSILIIGPLLGSFITEPGAMTISAMLLAKKFYALRPSPKFAYGTLGLLFVNVSVGGVLTNFAAPPVLMVAAPSKWDLTTMEMLTHYGDKAVMGVIASAILYFLFFRKELQEMGRKLADHDGDGKGDLGGKHRAIPVWVTIVHLLFMGITVYFAHYPSIFVGAFLFFLAFRLATAHYQDEVNLRGPVLVGFFLSGLVIHGGLQGWWLAPILSSLDQWPLFIGSTILTSFNDNAAITFLASQVPGLGAHMKYAVLAGAVTGGGLTVIANAPNPAGQALLGRFFGDGISPAKLAASALIPTILVGSLFMFFPDPGIDKMFELKTPEAHSEVLPAAESPEAAPTAH</sequence>
<feature type="transmembrane region" description="Helical" evidence="1">
    <location>
        <begin position="360"/>
        <end position="376"/>
    </location>
</feature>
<feature type="transmembrane region" description="Helical" evidence="1">
    <location>
        <begin position="200"/>
        <end position="230"/>
    </location>
</feature>
<protein>
    <recommendedName>
        <fullName evidence="5">Na+/H+ antiporter</fullName>
    </recommendedName>
</protein>
<organism evidence="3 4">
    <name type="scientific">Haloferula luteola</name>
    <dbReference type="NCBI Taxonomy" id="595692"/>
    <lineage>
        <taxon>Bacteria</taxon>
        <taxon>Pseudomonadati</taxon>
        <taxon>Verrucomicrobiota</taxon>
        <taxon>Verrucomicrobiia</taxon>
        <taxon>Verrucomicrobiales</taxon>
        <taxon>Verrucomicrobiaceae</taxon>
        <taxon>Haloferula</taxon>
    </lineage>
</organism>
<feature type="transmembrane region" description="Helical" evidence="1">
    <location>
        <begin position="62"/>
        <end position="81"/>
    </location>
</feature>
<feature type="transmembrane region" description="Helical" evidence="1">
    <location>
        <begin position="242"/>
        <end position="265"/>
    </location>
</feature>